<gene>
    <name evidence="2" type="ORF">Gasu_20910</name>
</gene>
<evidence type="ECO:0000313" key="3">
    <source>
        <dbReference type="Proteomes" id="UP000030680"/>
    </source>
</evidence>
<dbReference type="InterPro" id="IPR023214">
    <property type="entry name" value="HAD_sf"/>
</dbReference>
<dbReference type="InterPro" id="IPR041492">
    <property type="entry name" value="HAD_2"/>
</dbReference>
<dbReference type="Gene3D" id="1.10.150.240">
    <property type="entry name" value="Putative phosphatase, domain 2"/>
    <property type="match status" value="1"/>
</dbReference>
<dbReference type="PANTHER" id="PTHR47858">
    <property type="entry name" value="HALOACID DEHALOGENASE-LIKE HYDROLASE (HAD) SUPERFAMILY PROTEIN"/>
    <property type="match status" value="1"/>
</dbReference>
<dbReference type="GeneID" id="17089349"/>
<dbReference type="SUPFAM" id="SSF56784">
    <property type="entry name" value="HAD-like"/>
    <property type="match status" value="1"/>
</dbReference>
<feature type="chain" id="PRO_5004029518" evidence="1">
    <location>
        <begin position="18"/>
        <end position="357"/>
    </location>
</feature>
<keyword evidence="1" id="KW-0732">Signal</keyword>
<evidence type="ECO:0000313" key="2">
    <source>
        <dbReference type="EMBL" id="EME30632.1"/>
    </source>
</evidence>
<sequence length="357" mass="41628">MMAAWIVSWIMVVKSSCLHYSVSRLSTTFWGPPNKRCYQQKSYWLRQDLPITTCVFSADEPQDLDDQLDPKNEDKDIPVEDKYDTWSSRKRNAFQRNTPWQVLVEELNSFYTPDYLKRLYYRNEPVEEFGAIMTLEGFMSNAFEVELEAWNQVSQEFQLEPVTAEDLSFTETMPREKIIERRLFWSKDWGDINKYSFRQAEIFFEIIKTKQQLCLRPGVKSWLEQLSKYHIPIAITTGLDQTIADEMIQQWELTSVIETCVNREECENLQQELLLATSRIQRAPRFCVVFDNTPRVMVAAHDVTSKAVALLGRYKAYDLKVADMIIRDIDELKVSDMNALFGDVAKDPETLVGGPFG</sequence>
<dbReference type="InterPro" id="IPR036412">
    <property type="entry name" value="HAD-like_sf"/>
</dbReference>
<dbReference type="STRING" id="130081.M2XKG9"/>
<keyword evidence="3" id="KW-1185">Reference proteome</keyword>
<dbReference type="OMA" id="VELEAWN"/>
<dbReference type="EMBL" id="KB454498">
    <property type="protein sequence ID" value="EME30632.1"/>
    <property type="molecule type" value="Genomic_DNA"/>
</dbReference>
<dbReference type="Proteomes" id="UP000030680">
    <property type="component" value="Unassembled WGS sequence"/>
</dbReference>
<name>M2XKG9_GALSU</name>
<accession>M2XKG9</accession>
<dbReference type="RefSeq" id="XP_005707152.1">
    <property type="nucleotide sequence ID" value="XM_005707095.1"/>
</dbReference>
<protein>
    <submittedName>
        <fullName evidence="2">Uncharacterized protein</fullName>
    </submittedName>
</protein>
<organism evidence="2 3">
    <name type="scientific">Galdieria sulphuraria</name>
    <name type="common">Red alga</name>
    <dbReference type="NCBI Taxonomy" id="130081"/>
    <lineage>
        <taxon>Eukaryota</taxon>
        <taxon>Rhodophyta</taxon>
        <taxon>Bangiophyceae</taxon>
        <taxon>Galdieriales</taxon>
        <taxon>Galdieriaceae</taxon>
        <taxon>Galdieria</taxon>
    </lineage>
</organism>
<dbReference type="Pfam" id="PF13419">
    <property type="entry name" value="HAD_2"/>
    <property type="match status" value="1"/>
</dbReference>
<evidence type="ECO:0000256" key="1">
    <source>
        <dbReference type="SAM" id="SignalP"/>
    </source>
</evidence>
<proteinExistence type="predicted"/>
<dbReference type="KEGG" id="gsl:Gasu_20910"/>
<dbReference type="OrthoDB" id="40579at2759"/>
<dbReference type="Gene3D" id="3.40.50.1000">
    <property type="entry name" value="HAD superfamily/HAD-like"/>
    <property type="match status" value="1"/>
</dbReference>
<feature type="signal peptide" evidence="1">
    <location>
        <begin position="1"/>
        <end position="17"/>
    </location>
</feature>
<dbReference type="PANTHER" id="PTHR47858:SF2">
    <property type="entry name" value="HALOACID DEHALOGENASE-LIKE HYDROLASE (HAD) SUPERFAMILY PROTEIN"/>
    <property type="match status" value="1"/>
</dbReference>
<dbReference type="AlphaFoldDB" id="M2XKG9"/>
<reference evidence="3" key="1">
    <citation type="journal article" date="2013" name="Science">
        <title>Gene transfer from bacteria and archaea facilitated evolution of an extremophilic eukaryote.</title>
        <authorList>
            <person name="Schonknecht G."/>
            <person name="Chen W.H."/>
            <person name="Ternes C.M."/>
            <person name="Barbier G.G."/>
            <person name="Shrestha R.P."/>
            <person name="Stanke M."/>
            <person name="Brautigam A."/>
            <person name="Baker B.J."/>
            <person name="Banfield J.F."/>
            <person name="Garavito R.M."/>
            <person name="Carr K."/>
            <person name="Wilkerson C."/>
            <person name="Rensing S.A."/>
            <person name="Gagneul D."/>
            <person name="Dickenson N.E."/>
            <person name="Oesterhelt C."/>
            <person name="Lercher M.J."/>
            <person name="Weber A.P."/>
        </authorList>
    </citation>
    <scope>NUCLEOTIDE SEQUENCE [LARGE SCALE GENOMIC DNA]</scope>
    <source>
        <strain evidence="3">074W</strain>
    </source>
</reference>
<dbReference type="InterPro" id="IPR023198">
    <property type="entry name" value="PGP-like_dom2"/>
</dbReference>
<dbReference type="eggNOG" id="KOG2914">
    <property type="taxonomic scope" value="Eukaryota"/>
</dbReference>
<dbReference type="Gramene" id="EME30632">
    <property type="protein sequence ID" value="EME30632"/>
    <property type="gene ID" value="Gasu_20910"/>
</dbReference>